<dbReference type="RefSeq" id="WP_046134764.1">
    <property type="nucleotide sequence ID" value="NZ_FQVC01000007.1"/>
</dbReference>
<keyword evidence="5" id="KW-1185">Reference proteome</keyword>
<evidence type="ECO:0000256" key="1">
    <source>
        <dbReference type="ARBA" id="ARBA00007689"/>
    </source>
</evidence>
<evidence type="ECO:0000259" key="2">
    <source>
        <dbReference type="Pfam" id="PF03795"/>
    </source>
</evidence>
<dbReference type="AlphaFoldDB" id="A0A0F5LRV8"/>
<gene>
    <name evidence="4" type="ORF">SAMN02745223_02493</name>
    <name evidence="3" type="ORF">VW29_07845</name>
</gene>
<dbReference type="Proteomes" id="UP000184533">
    <property type="component" value="Unassembled WGS sequence"/>
</dbReference>
<dbReference type="EMBL" id="LAJF01000061">
    <property type="protein sequence ID" value="KKB85063.1"/>
    <property type="molecule type" value="Genomic_DNA"/>
</dbReference>
<dbReference type="STRING" id="1121477.SAMN02745223_02493"/>
<dbReference type="PANTHER" id="PTHR35174:SF3">
    <property type="entry name" value="BLL7171 PROTEIN"/>
    <property type="match status" value="1"/>
</dbReference>
<accession>A0A0F5LRV8</accession>
<reference evidence="4 6" key="2">
    <citation type="submission" date="2016-11" db="EMBL/GenBank/DDBJ databases">
        <authorList>
            <person name="Jaros S."/>
            <person name="Januszkiewicz K."/>
            <person name="Wedrychowicz H."/>
        </authorList>
    </citation>
    <scope>NUCLEOTIDE SEQUENCE [LARGE SCALE GENOMIC DNA]</scope>
    <source>
        <strain evidence="4 6">DSM 17137</strain>
    </source>
</reference>
<dbReference type="EMBL" id="FQVC01000007">
    <property type="protein sequence ID" value="SHF39157.1"/>
    <property type="molecule type" value="Genomic_DNA"/>
</dbReference>
<dbReference type="InterPro" id="IPR011008">
    <property type="entry name" value="Dimeric_a/b-barrel"/>
</dbReference>
<protein>
    <submittedName>
        <fullName evidence="3">Dehydrogenase</fullName>
    </submittedName>
</protein>
<evidence type="ECO:0000313" key="4">
    <source>
        <dbReference type="EMBL" id="SHF39157.1"/>
    </source>
</evidence>
<reference evidence="3 5" key="1">
    <citation type="submission" date="2015-03" db="EMBL/GenBank/DDBJ databases">
        <authorList>
            <person name="Hassan Y.I."/>
            <person name="Lepp D."/>
            <person name="Zhou T."/>
        </authorList>
    </citation>
    <scope>NUCLEOTIDE SEQUENCE [LARGE SCALE GENOMIC DNA]</scope>
    <source>
        <strain evidence="3 5">DSM 17137</strain>
    </source>
</reference>
<dbReference type="Gene3D" id="3.30.70.1060">
    <property type="entry name" value="Dimeric alpha+beta barrel"/>
    <property type="match status" value="1"/>
</dbReference>
<sequence>MRYLCLVCFDGKQINTMPPAEWERLVRESAEYDRELQRLGHYVHAEALQSPDTATTVRMRNGKMSATDGPFAELKEQVAGFILIEAADLNEAMRIGANIPLARIGSVEVRPVMEF</sequence>
<organism evidence="3 5">
    <name type="scientific">Devosia limi DSM 17137</name>
    <dbReference type="NCBI Taxonomy" id="1121477"/>
    <lineage>
        <taxon>Bacteria</taxon>
        <taxon>Pseudomonadati</taxon>
        <taxon>Pseudomonadota</taxon>
        <taxon>Alphaproteobacteria</taxon>
        <taxon>Hyphomicrobiales</taxon>
        <taxon>Devosiaceae</taxon>
        <taxon>Devosia</taxon>
    </lineage>
</organism>
<dbReference type="Pfam" id="PF03795">
    <property type="entry name" value="YCII"/>
    <property type="match status" value="1"/>
</dbReference>
<feature type="domain" description="YCII-related" evidence="2">
    <location>
        <begin position="1"/>
        <end position="115"/>
    </location>
</feature>
<dbReference type="SUPFAM" id="SSF54909">
    <property type="entry name" value="Dimeric alpha+beta barrel"/>
    <property type="match status" value="1"/>
</dbReference>
<dbReference type="OrthoDB" id="9807535at2"/>
<dbReference type="PANTHER" id="PTHR35174">
    <property type="entry name" value="BLL7171 PROTEIN-RELATED"/>
    <property type="match status" value="1"/>
</dbReference>
<proteinExistence type="inferred from homology"/>
<evidence type="ECO:0000313" key="6">
    <source>
        <dbReference type="Proteomes" id="UP000184533"/>
    </source>
</evidence>
<dbReference type="Proteomes" id="UP000033608">
    <property type="component" value="Unassembled WGS sequence"/>
</dbReference>
<name>A0A0F5LRV8_9HYPH</name>
<dbReference type="InterPro" id="IPR005545">
    <property type="entry name" value="YCII"/>
</dbReference>
<comment type="similarity">
    <text evidence="1">Belongs to the YciI family.</text>
</comment>
<dbReference type="PATRIC" id="fig|1121477.3.peg.2659"/>
<evidence type="ECO:0000313" key="3">
    <source>
        <dbReference type="EMBL" id="KKB85063.1"/>
    </source>
</evidence>
<evidence type="ECO:0000313" key="5">
    <source>
        <dbReference type="Proteomes" id="UP000033608"/>
    </source>
</evidence>